<protein>
    <recommendedName>
        <fullName evidence="3">RNase H type-1 domain-containing protein</fullName>
    </recommendedName>
</protein>
<accession>A0A5N5GKB6</accession>
<dbReference type="Proteomes" id="UP000327157">
    <property type="component" value="Chromosome 3"/>
</dbReference>
<evidence type="ECO:0000313" key="1">
    <source>
        <dbReference type="EMBL" id="KAB2615557.1"/>
    </source>
</evidence>
<reference evidence="1 2" key="3">
    <citation type="submission" date="2019-11" db="EMBL/GenBank/DDBJ databases">
        <title>A de novo genome assembly of a pear dwarfing rootstock.</title>
        <authorList>
            <person name="Wang F."/>
            <person name="Wang J."/>
            <person name="Li S."/>
            <person name="Zhang Y."/>
            <person name="Fang M."/>
            <person name="Ma L."/>
            <person name="Zhao Y."/>
            <person name="Jiang S."/>
        </authorList>
    </citation>
    <scope>NUCLEOTIDE SEQUENCE [LARGE SCALE GENOMIC DNA]</scope>
    <source>
        <strain evidence="1">S2</strain>
        <tissue evidence="1">Leaf</tissue>
    </source>
</reference>
<evidence type="ECO:0008006" key="3">
    <source>
        <dbReference type="Google" id="ProtNLM"/>
    </source>
</evidence>
<dbReference type="EMBL" id="SMOL01000402">
    <property type="protein sequence ID" value="KAB2615557.1"/>
    <property type="molecule type" value="Genomic_DNA"/>
</dbReference>
<proteinExistence type="predicted"/>
<reference evidence="1 2" key="1">
    <citation type="submission" date="2019-09" db="EMBL/GenBank/DDBJ databases">
        <authorList>
            <person name="Ou C."/>
        </authorList>
    </citation>
    <scope>NUCLEOTIDE SEQUENCE [LARGE SCALE GENOMIC DNA]</scope>
    <source>
        <strain evidence="1">S2</strain>
        <tissue evidence="1">Leaf</tissue>
    </source>
</reference>
<name>A0A5N5GKB6_9ROSA</name>
<gene>
    <name evidence="1" type="ORF">D8674_022145</name>
</gene>
<reference evidence="2" key="2">
    <citation type="submission" date="2019-10" db="EMBL/GenBank/DDBJ databases">
        <title>A de novo genome assembly of a pear dwarfing rootstock.</title>
        <authorList>
            <person name="Wang F."/>
            <person name="Wang J."/>
            <person name="Li S."/>
            <person name="Zhang Y."/>
            <person name="Fang M."/>
            <person name="Ma L."/>
            <person name="Zhao Y."/>
            <person name="Jiang S."/>
        </authorList>
    </citation>
    <scope>NUCLEOTIDE SEQUENCE [LARGE SCALE GENOMIC DNA]</scope>
</reference>
<keyword evidence="2" id="KW-1185">Reference proteome</keyword>
<organism evidence="1 2">
    <name type="scientific">Pyrus ussuriensis x Pyrus communis</name>
    <dbReference type="NCBI Taxonomy" id="2448454"/>
    <lineage>
        <taxon>Eukaryota</taxon>
        <taxon>Viridiplantae</taxon>
        <taxon>Streptophyta</taxon>
        <taxon>Embryophyta</taxon>
        <taxon>Tracheophyta</taxon>
        <taxon>Spermatophyta</taxon>
        <taxon>Magnoliopsida</taxon>
        <taxon>eudicotyledons</taxon>
        <taxon>Gunneridae</taxon>
        <taxon>Pentapetalae</taxon>
        <taxon>rosids</taxon>
        <taxon>fabids</taxon>
        <taxon>Rosales</taxon>
        <taxon>Rosaceae</taxon>
        <taxon>Amygdaloideae</taxon>
        <taxon>Maleae</taxon>
        <taxon>Pyrus</taxon>
    </lineage>
</organism>
<evidence type="ECO:0000313" key="2">
    <source>
        <dbReference type="Proteomes" id="UP000327157"/>
    </source>
</evidence>
<dbReference type="AlphaFoldDB" id="A0A5N5GKB6"/>
<comment type="caution">
    <text evidence="1">The sequence shown here is derived from an EMBL/GenBank/DDBJ whole genome shotgun (WGS) entry which is preliminary data.</text>
</comment>
<sequence>MGGCGVVVRDTRGKFAEKLGDAQRQLEGDALMGNVSFYKREANKVAHRLVKFSLTSVLEVAWFEDPSDIILNDLVEDKI</sequence>